<dbReference type="AlphaFoldDB" id="A0A6J4V6V4"/>
<dbReference type="EMBL" id="CADCWH010000384">
    <property type="protein sequence ID" value="CAA9569899.1"/>
    <property type="molecule type" value="Genomic_DNA"/>
</dbReference>
<reference evidence="2" key="1">
    <citation type="submission" date="2020-02" db="EMBL/GenBank/DDBJ databases">
        <authorList>
            <person name="Meier V. D."/>
        </authorList>
    </citation>
    <scope>NUCLEOTIDE SEQUENCE</scope>
    <source>
        <strain evidence="2">AVDCRST_MAG70</strain>
    </source>
</reference>
<evidence type="ECO:0000313" key="2">
    <source>
        <dbReference type="EMBL" id="CAA9569899.1"/>
    </source>
</evidence>
<name>A0A6J4V6V4_9BACT</name>
<feature type="region of interest" description="Disordered" evidence="1">
    <location>
        <begin position="28"/>
        <end position="63"/>
    </location>
</feature>
<accession>A0A6J4V6V4</accession>
<proteinExistence type="predicted"/>
<feature type="compositionally biased region" description="Basic and acidic residues" evidence="1">
    <location>
        <begin position="40"/>
        <end position="49"/>
    </location>
</feature>
<sequence length="63" mass="6767">MTRYPAALPETGITSVDFLNRVSEGAGHATKDVGVGGDRFAAHDGDGRRWQVLPNASRSRGER</sequence>
<evidence type="ECO:0000256" key="1">
    <source>
        <dbReference type="SAM" id="MobiDB-lite"/>
    </source>
</evidence>
<gene>
    <name evidence="2" type="ORF">AVDCRST_MAG70-2402</name>
</gene>
<organism evidence="2">
    <name type="scientific">uncultured Thermomicrobiales bacterium</name>
    <dbReference type="NCBI Taxonomy" id="1645740"/>
    <lineage>
        <taxon>Bacteria</taxon>
        <taxon>Pseudomonadati</taxon>
        <taxon>Thermomicrobiota</taxon>
        <taxon>Thermomicrobia</taxon>
        <taxon>Thermomicrobiales</taxon>
        <taxon>environmental samples</taxon>
    </lineage>
</organism>
<protein>
    <submittedName>
        <fullName evidence="2">Uncharacterized protein</fullName>
    </submittedName>
</protein>
<feature type="compositionally biased region" description="Polar residues" evidence="1">
    <location>
        <begin position="54"/>
        <end position="63"/>
    </location>
</feature>